<dbReference type="GO" id="GO:0044718">
    <property type="term" value="P:siderophore transmembrane transport"/>
    <property type="evidence" value="ECO:0007669"/>
    <property type="project" value="TreeGrafter"/>
</dbReference>
<evidence type="ECO:0000256" key="4">
    <source>
        <dbReference type="ARBA" id="ARBA00022692"/>
    </source>
</evidence>
<keyword evidence="3 8" id="KW-1134">Transmembrane beta strand</keyword>
<evidence type="ECO:0000256" key="10">
    <source>
        <dbReference type="SAM" id="SignalP"/>
    </source>
</evidence>
<dbReference type="InterPro" id="IPR037066">
    <property type="entry name" value="Plug_dom_sf"/>
</dbReference>
<dbReference type="Gene3D" id="2.40.170.20">
    <property type="entry name" value="TonB-dependent receptor, beta-barrel domain"/>
    <property type="match status" value="1"/>
</dbReference>
<dbReference type="Pfam" id="PF00593">
    <property type="entry name" value="TonB_dep_Rec_b-barrel"/>
    <property type="match status" value="1"/>
</dbReference>
<comment type="subcellular location">
    <subcellularLocation>
        <location evidence="1 8">Cell outer membrane</location>
        <topology evidence="1 8">Multi-pass membrane protein</topology>
    </subcellularLocation>
</comment>
<keyword evidence="6 8" id="KW-0472">Membrane</keyword>
<protein>
    <submittedName>
        <fullName evidence="13">Iron complex outermembrane recepter protein</fullName>
    </submittedName>
</protein>
<reference evidence="14" key="1">
    <citation type="submission" date="2017-02" db="EMBL/GenBank/DDBJ databases">
        <authorList>
            <person name="Varghese N."/>
            <person name="Submissions S."/>
        </authorList>
    </citation>
    <scope>NUCLEOTIDE SEQUENCE [LARGE SCALE GENOMIC DNA]</scope>
    <source>
        <strain evidence="14">DSM 22385</strain>
    </source>
</reference>
<evidence type="ECO:0000256" key="3">
    <source>
        <dbReference type="ARBA" id="ARBA00022452"/>
    </source>
</evidence>
<evidence type="ECO:0000259" key="11">
    <source>
        <dbReference type="Pfam" id="PF00593"/>
    </source>
</evidence>
<dbReference type="Proteomes" id="UP000189981">
    <property type="component" value="Unassembled WGS sequence"/>
</dbReference>
<feature type="chain" id="PRO_5012527151" evidence="10">
    <location>
        <begin position="28"/>
        <end position="695"/>
    </location>
</feature>
<dbReference type="InterPro" id="IPR039426">
    <property type="entry name" value="TonB-dep_rcpt-like"/>
</dbReference>
<dbReference type="InterPro" id="IPR012910">
    <property type="entry name" value="Plug_dom"/>
</dbReference>
<dbReference type="PANTHER" id="PTHR30069">
    <property type="entry name" value="TONB-DEPENDENT OUTER MEMBRANE RECEPTOR"/>
    <property type="match status" value="1"/>
</dbReference>
<name>A0A1T5EY17_9SPHI</name>
<dbReference type="SUPFAM" id="SSF56935">
    <property type="entry name" value="Porins"/>
    <property type="match status" value="1"/>
</dbReference>
<dbReference type="InterPro" id="IPR036942">
    <property type="entry name" value="Beta-barrel_TonB_sf"/>
</dbReference>
<accession>A0A1T5EY17</accession>
<evidence type="ECO:0000256" key="1">
    <source>
        <dbReference type="ARBA" id="ARBA00004571"/>
    </source>
</evidence>
<dbReference type="RefSeq" id="WP_079703783.1">
    <property type="nucleotide sequence ID" value="NZ_FUYR01000005.1"/>
</dbReference>
<evidence type="ECO:0000256" key="9">
    <source>
        <dbReference type="RuleBase" id="RU003357"/>
    </source>
</evidence>
<feature type="signal peptide" evidence="10">
    <location>
        <begin position="1"/>
        <end position="27"/>
    </location>
</feature>
<evidence type="ECO:0000256" key="8">
    <source>
        <dbReference type="PROSITE-ProRule" id="PRU01360"/>
    </source>
</evidence>
<dbReference type="Gene3D" id="2.170.130.10">
    <property type="entry name" value="TonB-dependent receptor, plug domain"/>
    <property type="match status" value="1"/>
</dbReference>
<evidence type="ECO:0000256" key="7">
    <source>
        <dbReference type="ARBA" id="ARBA00023237"/>
    </source>
</evidence>
<evidence type="ECO:0000259" key="12">
    <source>
        <dbReference type="Pfam" id="PF07715"/>
    </source>
</evidence>
<evidence type="ECO:0000256" key="2">
    <source>
        <dbReference type="ARBA" id="ARBA00022448"/>
    </source>
</evidence>
<dbReference type="PANTHER" id="PTHR30069:SF28">
    <property type="entry name" value="TONB-DEPENDENT RECEPTOR YNCD-RELATED"/>
    <property type="match status" value="1"/>
</dbReference>
<evidence type="ECO:0000313" key="13">
    <source>
        <dbReference type="EMBL" id="SKB88791.1"/>
    </source>
</evidence>
<evidence type="ECO:0000256" key="6">
    <source>
        <dbReference type="ARBA" id="ARBA00023136"/>
    </source>
</evidence>
<proteinExistence type="inferred from homology"/>
<sequence length="695" mass="77699">MNIRSKYFRSRAIITTVFLASVGSVFSQTKVDSIQKMDEIVVRGYITEQAILKVPSSVSVISSKALRDQPGISMLPAFNTIAGIRMEERSPGSYRLSIRGSLLRSPFGVRNVKVYIDDFPLTDAGGNTYLNSLDVGSINNIEILKGPDGSLFGANSGGVVLLNPFDKRSDSSWASANITSGSYGLFQEKVALQKKWNNNYLNVNHSYQTSDGYREHSSMQRHYGQVGYRWNYSNASQLRFLALYSDLDYQTPGGLTTAQYAANPKLARPSTPAVAGPVAQKARIDNKTFFGGVVNETKLTSNFRHVLALFGSHTDFLNPFITNYEVRSEGTLGLRTYFELAGNGKKALTWKWNAGLELQGTNADIANYDNNRGVRGNSQAQDDIISRQFFYFTRFSANIGERLTAEVAASFNYYKYEFDKDVKTATSHSVRKFDPQLMPRFALSYQVSDGVAFRTSVSRGYSTPTIAEVRASDNKINTNLESETGWNYEGGIRLRDRTDRFWLDASLFNYRLESAIVRRVNADDTEFYLNAGGTKQTGFETQASYWLIHPGSKGFISGLQLQNSYTLSKYYFRSYVNGAANYSGNRLTGVPRGVVISGIDLRMDKNFYLFAQHNYTSKIPLNDANSLYSGEYNLIHFKAGWRRSTPGKPGLDFFAGVDNLLDENYSLGNDLNAFGGRYFNAAPRRNFFGGLRIIL</sequence>
<feature type="domain" description="TonB-dependent receptor-like beta-barrel" evidence="11">
    <location>
        <begin position="180"/>
        <end position="660"/>
    </location>
</feature>
<dbReference type="STRING" id="572036.SAMN05661099_3278"/>
<organism evidence="13 14">
    <name type="scientific">Daejeonella lutea</name>
    <dbReference type="NCBI Taxonomy" id="572036"/>
    <lineage>
        <taxon>Bacteria</taxon>
        <taxon>Pseudomonadati</taxon>
        <taxon>Bacteroidota</taxon>
        <taxon>Sphingobacteriia</taxon>
        <taxon>Sphingobacteriales</taxon>
        <taxon>Sphingobacteriaceae</taxon>
        <taxon>Daejeonella</taxon>
    </lineage>
</organism>
<dbReference type="AlphaFoldDB" id="A0A1T5EY17"/>
<dbReference type="OrthoDB" id="9782587at2"/>
<keyword evidence="10" id="KW-0732">Signal</keyword>
<gene>
    <name evidence="13" type="ORF">SAMN05661099_3278</name>
</gene>
<dbReference type="GO" id="GO:0015344">
    <property type="term" value="F:siderophore uptake transmembrane transporter activity"/>
    <property type="evidence" value="ECO:0007669"/>
    <property type="project" value="TreeGrafter"/>
</dbReference>
<evidence type="ECO:0000256" key="5">
    <source>
        <dbReference type="ARBA" id="ARBA00023077"/>
    </source>
</evidence>
<keyword evidence="2 8" id="KW-0813">Transport</keyword>
<keyword evidence="14" id="KW-1185">Reference proteome</keyword>
<keyword evidence="7 8" id="KW-0998">Cell outer membrane</keyword>
<dbReference type="GO" id="GO:0009279">
    <property type="term" value="C:cell outer membrane"/>
    <property type="evidence" value="ECO:0007669"/>
    <property type="project" value="UniProtKB-SubCell"/>
</dbReference>
<dbReference type="EMBL" id="FUYR01000005">
    <property type="protein sequence ID" value="SKB88791.1"/>
    <property type="molecule type" value="Genomic_DNA"/>
</dbReference>
<dbReference type="Pfam" id="PF07715">
    <property type="entry name" value="Plug"/>
    <property type="match status" value="1"/>
</dbReference>
<dbReference type="InterPro" id="IPR000531">
    <property type="entry name" value="Beta-barrel_TonB"/>
</dbReference>
<evidence type="ECO:0000313" key="14">
    <source>
        <dbReference type="Proteomes" id="UP000189981"/>
    </source>
</evidence>
<comment type="similarity">
    <text evidence="8 9">Belongs to the TonB-dependent receptor family.</text>
</comment>
<feature type="domain" description="TonB-dependent receptor plug" evidence="12">
    <location>
        <begin position="52"/>
        <end position="159"/>
    </location>
</feature>
<keyword evidence="5 9" id="KW-0798">TonB box</keyword>
<keyword evidence="4 8" id="KW-0812">Transmembrane</keyword>
<dbReference type="PROSITE" id="PS52016">
    <property type="entry name" value="TONB_DEPENDENT_REC_3"/>
    <property type="match status" value="1"/>
</dbReference>